<reference evidence="2" key="2">
    <citation type="journal article" date="2007" name="PLoS Biol.">
        <title>Survey sequencing and comparative analysis of the elephant shark (Callorhinchus milii) genome.</title>
        <authorList>
            <person name="Venkatesh B."/>
            <person name="Kirkness E.F."/>
            <person name="Loh Y.H."/>
            <person name="Halpern A.L."/>
            <person name="Lee A.P."/>
            <person name="Johnson J."/>
            <person name="Dandona N."/>
            <person name="Viswanathan L.D."/>
            <person name="Tay A."/>
            <person name="Venter J.C."/>
            <person name="Strausberg R.L."/>
            <person name="Brenner S."/>
        </authorList>
    </citation>
    <scope>NUCLEOTIDE SEQUENCE [LARGE SCALE GENOMIC DNA]</scope>
</reference>
<reference evidence="2" key="3">
    <citation type="journal article" date="2014" name="Nature">
        <title>Elephant shark genome provides unique insights into gnathostome evolution.</title>
        <authorList>
            <consortium name="International Elephant Shark Genome Sequencing Consortium"/>
            <person name="Venkatesh B."/>
            <person name="Lee A.P."/>
            <person name="Ravi V."/>
            <person name="Maurya A.K."/>
            <person name="Lian M.M."/>
            <person name="Swann J.B."/>
            <person name="Ohta Y."/>
            <person name="Flajnik M.F."/>
            <person name="Sutoh Y."/>
            <person name="Kasahara M."/>
            <person name="Hoon S."/>
            <person name="Gangu V."/>
            <person name="Roy S.W."/>
            <person name="Irimia M."/>
            <person name="Korzh V."/>
            <person name="Kondrychyn I."/>
            <person name="Lim Z.W."/>
            <person name="Tay B.H."/>
            <person name="Tohari S."/>
            <person name="Kong K.W."/>
            <person name="Ho S."/>
            <person name="Lorente-Galdos B."/>
            <person name="Quilez J."/>
            <person name="Marques-Bonet T."/>
            <person name="Raney B.J."/>
            <person name="Ingham P.W."/>
            <person name="Tay A."/>
            <person name="Hillier L.W."/>
            <person name="Minx P."/>
            <person name="Boehm T."/>
            <person name="Wilson R.K."/>
            <person name="Brenner S."/>
            <person name="Warren W.C."/>
        </authorList>
    </citation>
    <scope>NUCLEOTIDE SEQUENCE [LARGE SCALE GENOMIC DNA]</scope>
</reference>
<reference evidence="1" key="4">
    <citation type="submission" date="2025-08" db="UniProtKB">
        <authorList>
            <consortium name="Ensembl"/>
        </authorList>
    </citation>
    <scope>IDENTIFICATION</scope>
</reference>
<protein>
    <submittedName>
        <fullName evidence="1">Spermatogenesis associated 18</fullName>
    </submittedName>
</protein>
<dbReference type="Proteomes" id="UP000314986">
    <property type="component" value="Unassembled WGS sequence"/>
</dbReference>
<evidence type="ECO:0000313" key="1">
    <source>
        <dbReference type="Ensembl" id="ENSCMIP00000028424.1"/>
    </source>
</evidence>
<dbReference type="PANTHER" id="PTHR21771">
    <property type="entry name" value="MITOCHONDRIA-EATING PROTEIN-RELATED"/>
    <property type="match status" value="1"/>
</dbReference>
<keyword evidence="2" id="KW-1185">Reference proteome</keyword>
<dbReference type="Ensembl" id="ENSCMIT00000028875.1">
    <property type="protein sequence ID" value="ENSCMIP00000028424.1"/>
    <property type="gene ID" value="ENSCMIG00000012353.1"/>
</dbReference>
<dbReference type="GO" id="GO:0035694">
    <property type="term" value="P:mitochondrial protein catabolic process"/>
    <property type="evidence" value="ECO:0007669"/>
    <property type="project" value="InterPro"/>
</dbReference>
<dbReference type="PANTHER" id="PTHR21771:SF0">
    <property type="entry name" value="MITOCHONDRIA-EATING PROTEIN"/>
    <property type="match status" value="1"/>
</dbReference>
<dbReference type="GeneTree" id="ENSGT00390000013532"/>
<name>A0A4W3IDS5_CALMI</name>
<dbReference type="GO" id="GO:0035695">
    <property type="term" value="P:mitophagy by internal vacuole formation"/>
    <property type="evidence" value="ECO:0007669"/>
    <property type="project" value="TreeGrafter"/>
</dbReference>
<dbReference type="GO" id="GO:0005741">
    <property type="term" value="C:mitochondrial outer membrane"/>
    <property type="evidence" value="ECO:0007669"/>
    <property type="project" value="InterPro"/>
</dbReference>
<dbReference type="AlphaFoldDB" id="A0A4W3IDS5"/>
<accession>A0A4W3IDS5</accession>
<proteinExistence type="predicted"/>
<organism evidence="1 2">
    <name type="scientific">Callorhinchus milii</name>
    <name type="common">Ghost shark</name>
    <dbReference type="NCBI Taxonomy" id="7868"/>
    <lineage>
        <taxon>Eukaryota</taxon>
        <taxon>Metazoa</taxon>
        <taxon>Chordata</taxon>
        <taxon>Craniata</taxon>
        <taxon>Vertebrata</taxon>
        <taxon>Chondrichthyes</taxon>
        <taxon>Holocephali</taxon>
        <taxon>Chimaeriformes</taxon>
        <taxon>Callorhinchidae</taxon>
        <taxon>Callorhinchus</taxon>
    </lineage>
</organism>
<evidence type="ECO:0000313" key="2">
    <source>
        <dbReference type="Proteomes" id="UP000314986"/>
    </source>
</evidence>
<dbReference type="InterPro" id="IPR026169">
    <property type="entry name" value="MIEAP"/>
</dbReference>
<sequence>MAEPLRRMVSAATYRLLQSRLEAWSKDYPFNTCDQNLNRCCELIELTSKVQGQLFSIFNLAASEGGLYSGAGTIKSRFLPWLGSSFTVLSSRLSSDTSTHSSLQKIKTIMCEVVERTTEDSLINNAASFR</sequence>
<gene>
    <name evidence="1" type="primary">spata18</name>
</gene>
<reference evidence="1" key="5">
    <citation type="submission" date="2025-09" db="UniProtKB">
        <authorList>
            <consortium name="Ensembl"/>
        </authorList>
    </citation>
    <scope>IDENTIFICATION</scope>
</reference>
<reference evidence="2" key="1">
    <citation type="journal article" date="2006" name="Science">
        <title>Ancient noncoding elements conserved in the human genome.</title>
        <authorList>
            <person name="Venkatesh B."/>
            <person name="Kirkness E.F."/>
            <person name="Loh Y.H."/>
            <person name="Halpern A.L."/>
            <person name="Lee A.P."/>
            <person name="Johnson J."/>
            <person name="Dandona N."/>
            <person name="Viswanathan L.D."/>
            <person name="Tay A."/>
            <person name="Venter J.C."/>
            <person name="Strausberg R.L."/>
            <person name="Brenner S."/>
        </authorList>
    </citation>
    <scope>NUCLEOTIDE SEQUENCE [LARGE SCALE GENOMIC DNA]</scope>
</reference>